<keyword evidence="1" id="KW-0540">Nuclease</keyword>
<dbReference type="EMBL" id="JBHTOC010000007">
    <property type="protein sequence ID" value="MFD1429692.1"/>
    <property type="molecule type" value="Genomic_DNA"/>
</dbReference>
<dbReference type="Pfam" id="PF12706">
    <property type="entry name" value="Lactamase_B_2"/>
    <property type="match status" value="1"/>
</dbReference>
<dbReference type="RefSeq" id="WP_203628303.1">
    <property type="nucleotide sequence ID" value="NZ_BOLQ01000023.1"/>
</dbReference>
<evidence type="ECO:0000256" key="2">
    <source>
        <dbReference type="ARBA" id="ARBA00022884"/>
    </source>
</evidence>
<keyword evidence="5" id="KW-1185">Reference proteome</keyword>
<evidence type="ECO:0000313" key="4">
    <source>
        <dbReference type="EMBL" id="MFD1429692.1"/>
    </source>
</evidence>
<dbReference type="PANTHER" id="PTHR43694">
    <property type="entry name" value="RIBONUCLEASE J"/>
    <property type="match status" value="1"/>
</dbReference>
<keyword evidence="2" id="KW-0694">RNA-binding</keyword>
<name>A0ABW4CHB4_9LACO</name>
<dbReference type="Gene3D" id="3.60.15.10">
    <property type="entry name" value="Ribonuclease Z/Hydroxyacylglutathione hydrolase-like"/>
    <property type="match status" value="1"/>
</dbReference>
<keyword evidence="1" id="KW-0269">Exonuclease</keyword>
<evidence type="ECO:0000313" key="5">
    <source>
        <dbReference type="Proteomes" id="UP001597196"/>
    </source>
</evidence>
<evidence type="ECO:0000256" key="1">
    <source>
        <dbReference type="ARBA" id="ARBA00022839"/>
    </source>
</evidence>
<sequence length="412" mass="46117">MTQIRFLNGLTTIGGNIVEFSNGDSRVIMDFGVAADLTNETIESAMAAGKLPQVPELFGEGPDTFAHEAIFISHLHIDHMGALQYLKRDIPIYLSAPSYQLYQTLIALGVEKPVANLHPLPFETPIQIGAFSVEGFASDHDEPGVMALLVSDGTRWFGHSGDVRLNGPHLDRVKKWAAAFRDKKLAMFMVEGTTFSFDSPAPVEDSAHPSVPLTEDTLQERLEEQLKAAPQLVVINPYIRNYARLQNIQATAHRAGRQMVWGKNDAAVLKTMCGVEPDFVLDEDIHLRTIQADPNHYLLQNDFDQLAQLADLPISVYLHSNGEPLGDYDPRFKQLQDWLSDHEIPLVFLSCSGHALRQDLVTLVRWIAPQIVVPWHSFHPEREAQALDEQTKAQGLLPEKDLYYDLDEPDQD</sequence>
<dbReference type="InterPro" id="IPR001279">
    <property type="entry name" value="Metallo-B-lactamas"/>
</dbReference>
<dbReference type="SMART" id="SM00849">
    <property type="entry name" value="Lactamase_B"/>
    <property type="match status" value="1"/>
</dbReference>
<dbReference type="PANTHER" id="PTHR43694:SF1">
    <property type="entry name" value="RIBONUCLEASE J"/>
    <property type="match status" value="1"/>
</dbReference>
<organism evidence="4 5">
    <name type="scientific">Lacticaseibacillus mingshuiensis</name>
    <dbReference type="NCBI Taxonomy" id="2799574"/>
    <lineage>
        <taxon>Bacteria</taxon>
        <taxon>Bacillati</taxon>
        <taxon>Bacillota</taxon>
        <taxon>Bacilli</taxon>
        <taxon>Lactobacillales</taxon>
        <taxon>Lactobacillaceae</taxon>
        <taxon>Lacticaseibacillus</taxon>
    </lineage>
</organism>
<evidence type="ECO:0000259" key="3">
    <source>
        <dbReference type="SMART" id="SM00849"/>
    </source>
</evidence>
<proteinExistence type="predicted"/>
<reference evidence="5" key="1">
    <citation type="journal article" date="2019" name="Int. J. Syst. Evol. Microbiol.">
        <title>The Global Catalogue of Microorganisms (GCM) 10K type strain sequencing project: providing services to taxonomists for standard genome sequencing and annotation.</title>
        <authorList>
            <consortium name="The Broad Institute Genomics Platform"/>
            <consortium name="The Broad Institute Genome Sequencing Center for Infectious Disease"/>
            <person name="Wu L."/>
            <person name="Ma J."/>
        </authorList>
    </citation>
    <scope>NUCLEOTIDE SEQUENCE [LARGE SCALE GENOMIC DNA]</scope>
    <source>
        <strain evidence="5">CCM 8980</strain>
    </source>
</reference>
<comment type="caution">
    <text evidence="4">The sequence shown here is derived from an EMBL/GenBank/DDBJ whole genome shotgun (WGS) entry which is preliminary data.</text>
</comment>
<dbReference type="Gene3D" id="3.40.50.10710">
    <property type="entry name" value="Metallo-hydrolase/oxidoreductase"/>
    <property type="match status" value="1"/>
</dbReference>
<feature type="domain" description="Metallo-beta-lactamase" evidence="3">
    <location>
        <begin position="14"/>
        <end position="226"/>
    </location>
</feature>
<dbReference type="InterPro" id="IPR042173">
    <property type="entry name" value="RNase_J_2"/>
</dbReference>
<dbReference type="Proteomes" id="UP001597196">
    <property type="component" value="Unassembled WGS sequence"/>
</dbReference>
<dbReference type="SUPFAM" id="SSF56281">
    <property type="entry name" value="Metallo-hydrolase/oxidoreductase"/>
    <property type="match status" value="1"/>
</dbReference>
<gene>
    <name evidence="4" type="ORF">ACFQ4P_05450</name>
</gene>
<keyword evidence="1" id="KW-0378">Hydrolase</keyword>
<accession>A0ABW4CHB4</accession>
<protein>
    <submittedName>
        <fullName evidence="4">MBL fold metallo-hydrolase</fullName>
    </submittedName>
</protein>
<dbReference type="InterPro" id="IPR036866">
    <property type="entry name" value="RibonucZ/Hydroxyglut_hydro"/>
</dbReference>